<evidence type="ECO:0000313" key="2">
    <source>
        <dbReference type="Proteomes" id="UP000186997"/>
    </source>
</evidence>
<accession>A0A1R3X958</accession>
<dbReference type="EMBL" id="FTPR01000002">
    <property type="protein sequence ID" value="SIT87440.1"/>
    <property type="molecule type" value="Genomic_DNA"/>
</dbReference>
<evidence type="ECO:0000313" key="1">
    <source>
        <dbReference type="EMBL" id="SIT87440.1"/>
    </source>
</evidence>
<gene>
    <name evidence="1" type="ORF">SAMN05421665_2402</name>
</gene>
<keyword evidence="2" id="KW-1185">Reference proteome</keyword>
<dbReference type="Proteomes" id="UP000186997">
    <property type="component" value="Unassembled WGS sequence"/>
</dbReference>
<reference evidence="2" key="1">
    <citation type="submission" date="2017-01" db="EMBL/GenBank/DDBJ databases">
        <authorList>
            <person name="Varghese N."/>
            <person name="Submissions S."/>
        </authorList>
    </citation>
    <scope>NUCLEOTIDE SEQUENCE [LARGE SCALE GENOMIC DNA]</scope>
    <source>
        <strain evidence="2">DSM 29591</strain>
    </source>
</reference>
<organism evidence="1 2">
    <name type="scientific">Yoonia rosea</name>
    <dbReference type="NCBI Taxonomy" id="287098"/>
    <lineage>
        <taxon>Bacteria</taxon>
        <taxon>Pseudomonadati</taxon>
        <taxon>Pseudomonadota</taxon>
        <taxon>Alphaproteobacteria</taxon>
        <taxon>Rhodobacterales</taxon>
        <taxon>Paracoccaceae</taxon>
        <taxon>Yoonia</taxon>
    </lineage>
</organism>
<dbReference type="AlphaFoldDB" id="A0A1R3X958"/>
<dbReference type="RefSeq" id="WP_165689331.1">
    <property type="nucleotide sequence ID" value="NZ_FTPR01000002.1"/>
</dbReference>
<dbReference type="STRING" id="287098.SAMN05421665_2402"/>
<sequence>MSSARGSLNAPQGDLAPDDLISNGVVLSKAAGPSDCCTTAECRTSVEAFLDTSGAS</sequence>
<name>A0A1R3X958_9RHOB</name>
<proteinExistence type="predicted"/>
<protein>
    <submittedName>
        <fullName evidence="1">Uncharacterized protein</fullName>
    </submittedName>
</protein>